<proteinExistence type="predicted"/>
<dbReference type="Proteomes" id="UP001163321">
    <property type="component" value="Chromosome 5"/>
</dbReference>
<dbReference type="EMBL" id="CM047584">
    <property type="protein sequence ID" value="KAI9911678.1"/>
    <property type="molecule type" value="Genomic_DNA"/>
</dbReference>
<evidence type="ECO:0000313" key="2">
    <source>
        <dbReference type="Proteomes" id="UP001163321"/>
    </source>
</evidence>
<protein>
    <submittedName>
        <fullName evidence="1">Uncharacterized protein</fullName>
    </submittedName>
</protein>
<sequence>MFQTKVSKRIARTFQTTVGNESSHLNRMGARFSGSFRSTLAVAFSSTLTASVAFLEASTRSNFLELEARPEAERTWWLATRWIAKTTRR</sequence>
<keyword evidence="2" id="KW-1185">Reference proteome</keyword>
<accession>A0ACC0VYS0</accession>
<comment type="caution">
    <text evidence="1">The sequence shown here is derived from an EMBL/GenBank/DDBJ whole genome shotgun (WGS) entry which is preliminary data.</text>
</comment>
<reference evidence="1 2" key="1">
    <citation type="journal article" date="2022" name="bioRxiv">
        <title>The genome of the oomycete Peronosclerospora sorghi, a cosmopolitan pathogen of maize and sorghum, is inflated with dispersed pseudogenes.</title>
        <authorList>
            <person name="Fletcher K."/>
            <person name="Martin F."/>
            <person name="Isakeit T."/>
            <person name="Cavanaugh K."/>
            <person name="Magill C."/>
            <person name="Michelmore R."/>
        </authorList>
    </citation>
    <scope>NUCLEOTIDE SEQUENCE [LARGE SCALE GENOMIC DNA]</scope>
    <source>
        <strain evidence="1">P6</strain>
    </source>
</reference>
<gene>
    <name evidence="1" type="ORF">PsorP6_009810</name>
</gene>
<name>A0ACC0VYS0_9STRA</name>
<organism evidence="1 2">
    <name type="scientific">Peronosclerospora sorghi</name>
    <dbReference type="NCBI Taxonomy" id="230839"/>
    <lineage>
        <taxon>Eukaryota</taxon>
        <taxon>Sar</taxon>
        <taxon>Stramenopiles</taxon>
        <taxon>Oomycota</taxon>
        <taxon>Peronosporomycetes</taxon>
        <taxon>Peronosporales</taxon>
        <taxon>Peronosporaceae</taxon>
        <taxon>Peronosclerospora</taxon>
    </lineage>
</organism>
<evidence type="ECO:0000313" key="1">
    <source>
        <dbReference type="EMBL" id="KAI9911678.1"/>
    </source>
</evidence>